<protein>
    <submittedName>
        <fullName evidence="1">Uncharacterized protein</fullName>
    </submittedName>
</protein>
<gene>
    <name evidence="1" type="ORF">UFOVP171_16</name>
</gene>
<organism evidence="1">
    <name type="scientific">uncultured Caudovirales phage</name>
    <dbReference type="NCBI Taxonomy" id="2100421"/>
    <lineage>
        <taxon>Viruses</taxon>
        <taxon>Duplodnaviria</taxon>
        <taxon>Heunggongvirae</taxon>
        <taxon>Uroviricota</taxon>
        <taxon>Caudoviricetes</taxon>
        <taxon>Peduoviridae</taxon>
        <taxon>Maltschvirus</taxon>
        <taxon>Maltschvirus maltsch</taxon>
    </lineage>
</organism>
<sequence length="368" mass="37686">MSVTLSPPPKLQFFDSYGNPLSGGLLYSYTAGTSTPLATYNDASGTTFNTNPIILDSRGEANVWLGAASYKFKLATAANVELWTVDNIGGGDQFGTVQFLTGVSGSDTITATVTSSSFIAYAAGQMFNFVAAGTNTTSSVTLNLNGLGAKTVTKEGSAVLDAGNITTGQMVQVVYDGAKFQLVSNYPINLASPPPIGGTTPNTGAFTTLNTTGYLGVITAAPTCAVDVTGGIKTSQVTVTAPATTDGNVFSGSYTPAQVSTNTNIASVTFGASYYMRVGNMVTVIGLVSITATASATDTTLLMSLPIASNLTSQRQLSGTGASTSAGVYGSVVAAILGDTTNDCVEFRLRPTSTSAVSYQYSFTYLVL</sequence>
<proteinExistence type="predicted"/>
<evidence type="ECO:0000313" key="1">
    <source>
        <dbReference type="EMBL" id="CAB5194631.1"/>
    </source>
</evidence>
<accession>A0A6J7WAQ3</accession>
<reference evidence="1" key="1">
    <citation type="submission" date="2020-05" db="EMBL/GenBank/DDBJ databases">
        <authorList>
            <person name="Chiriac C."/>
            <person name="Salcher M."/>
            <person name="Ghai R."/>
            <person name="Kavagutti S V."/>
        </authorList>
    </citation>
    <scope>NUCLEOTIDE SEQUENCE</scope>
</reference>
<dbReference type="EMBL" id="LR798214">
    <property type="protein sequence ID" value="CAB5194631.1"/>
    <property type="molecule type" value="Genomic_DNA"/>
</dbReference>
<name>A0A6J7WAQ3_9CAUD</name>